<protein>
    <submittedName>
        <fullName evidence="1">Uncharacterized protein</fullName>
    </submittedName>
</protein>
<evidence type="ECO:0000313" key="1">
    <source>
        <dbReference type="EMBL" id="SVB41395.1"/>
    </source>
</evidence>
<name>A0A382DT15_9ZZZZ</name>
<organism evidence="1">
    <name type="scientific">marine metagenome</name>
    <dbReference type="NCBI Taxonomy" id="408172"/>
    <lineage>
        <taxon>unclassified sequences</taxon>
        <taxon>metagenomes</taxon>
        <taxon>ecological metagenomes</taxon>
    </lineage>
</organism>
<sequence length="56" mass="6381">MVRPSNLRTELLEFKKRATQSNLLQNIGVHKLSSLGNQGVLPKNHHIVHVEQQKTI</sequence>
<dbReference type="EMBL" id="UINC01040889">
    <property type="protein sequence ID" value="SVB41395.1"/>
    <property type="molecule type" value="Genomic_DNA"/>
</dbReference>
<reference evidence="1" key="1">
    <citation type="submission" date="2018-05" db="EMBL/GenBank/DDBJ databases">
        <authorList>
            <person name="Lanie J.A."/>
            <person name="Ng W.-L."/>
            <person name="Kazmierczak K.M."/>
            <person name="Andrzejewski T.M."/>
            <person name="Davidsen T.M."/>
            <person name="Wayne K.J."/>
            <person name="Tettelin H."/>
            <person name="Glass J.I."/>
            <person name="Rusch D."/>
            <person name="Podicherti R."/>
            <person name="Tsui H.-C.T."/>
            <person name="Winkler M.E."/>
        </authorList>
    </citation>
    <scope>NUCLEOTIDE SEQUENCE</scope>
</reference>
<dbReference type="AlphaFoldDB" id="A0A382DT15"/>
<proteinExistence type="predicted"/>
<feature type="non-terminal residue" evidence="1">
    <location>
        <position position="56"/>
    </location>
</feature>
<accession>A0A382DT15</accession>
<gene>
    <name evidence="1" type="ORF">METZ01_LOCUS194249</name>
</gene>